<name>A0ABT4CSK1_9CLOT</name>
<dbReference type="PANTHER" id="PTHR33171">
    <property type="entry name" value="LAR_N DOMAIN-CONTAINING PROTEIN"/>
    <property type="match status" value="1"/>
</dbReference>
<dbReference type="Pfam" id="PF09861">
    <property type="entry name" value="Lar_N"/>
    <property type="match status" value="1"/>
</dbReference>
<proteinExistence type="predicted"/>
<reference evidence="3" key="1">
    <citation type="submission" date="2022-12" db="EMBL/GenBank/DDBJ databases">
        <authorList>
            <person name="Wang J."/>
        </authorList>
    </citation>
    <scope>NUCLEOTIDE SEQUENCE</scope>
    <source>
        <strain evidence="3">HY-42-06</strain>
    </source>
</reference>
<dbReference type="Gene3D" id="3.40.50.11440">
    <property type="match status" value="1"/>
</dbReference>
<feature type="domain" description="LarA-like N-terminal" evidence="1">
    <location>
        <begin position="8"/>
        <end position="205"/>
    </location>
</feature>
<dbReference type="InterPro" id="IPR047926">
    <property type="entry name" value="Ni_dep_LarA"/>
</dbReference>
<evidence type="ECO:0000313" key="3">
    <source>
        <dbReference type="EMBL" id="MCY6371041.1"/>
    </source>
</evidence>
<dbReference type="InterPro" id="IPR018657">
    <property type="entry name" value="LarA-like_N"/>
</dbReference>
<evidence type="ECO:0000259" key="2">
    <source>
        <dbReference type="Pfam" id="PF21113"/>
    </source>
</evidence>
<evidence type="ECO:0000259" key="1">
    <source>
        <dbReference type="Pfam" id="PF09861"/>
    </source>
</evidence>
<dbReference type="PANTHER" id="PTHR33171:SF17">
    <property type="entry name" value="LARA-LIKE N-TERMINAL DOMAIN-CONTAINING PROTEIN"/>
    <property type="match status" value="1"/>
</dbReference>
<protein>
    <submittedName>
        <fullName evidence="3">Nickel-dependent lactate racemase</fullName>
    </submittedName>
</protein>
<comment type="caution">
    <text evidence="3">The sequence shown here is derived from an EMBL/GenBank/DDBJ whole genome shotgun (WGS) entry which is preliminary data.</text>
</comment>
<accession>A0ABT4CSK1</accession>
<feature type="domain" description="Lactate racemase C-terminal" evidence="2">
    <location>
        <begin position="282"/>
        <end position="422"/>
    </location>
</feature>
<dbReference type="InterPro" id="IPR048520">
    <property type="entry name" value="LarA_C"/>
</dbReference>
<dbReference type="Pfam" id="PF21113">
    <property type="entry name" value="LarA_C"/>
    <property type="match status" value="1"/>
</dbReference>
<organism evidence="3 4">
    <name type="scientific">Clostridium ganghwense</name>
    <dbReference type="NCBI Taxonomy" id="312089"/>
    <lineage>
        <taxon>Bacteria</taxon>
        <taxon>Bacillati</taxon>
        <taxon>Bacillota</taxon>
        <taxon>Clostridia</taxon>
        <taxon>Eubacteriales</taxon>
        <taxon>Clostridiaceae</taxon>
        <taxon>Clostridium</taxon>
    </lineage>
</organism>
<dbReference type="RefSeq" id="WP_268049879.1">
    <property type="nucleotide sequence ID" value="NZ_JAPQES010000003.1"/>
</dbReference>
<dbReference type="InterPro" id="IPR043166">
    <property type="entry name" value="LarA-like_C"/>
</dbReference>
<dbReference type="EMBL" id="JAPQES010000003">
    <property type="protein sequence ID" value="MCY6371041.1"/>
    <property type="molecule type" value="Genomic_DNA"/>
</dbReference>
<keyword evidence="4" id="KW-1185">Reference proteome</keyword>
<sequence>MKNFKMKYGKIKMNVPVKEENLLREIEGNPFEVTKTVDEIITDALHNPIGSSRLKDIVKEGETVCLVIPDITRGWQQTPKFLPEIIRELNEGGIKDEDIVIISAAGSHRKQTKEEHEMLIGKELIERFDVLDHDCFDKDNLVFVGETSFGNKIHVNKKAVECDHIVLAGGIVYHFLAGWSGGRKSILPGIVSYDTIMKNHELSLSKTLGEGKNKEAGGGKLKGNPVHEDMMEASAFVKPSFIFNVIMEPNGNIGAAVAGDYIKAHIEGCKIVESIDGVYIDQKADLAIATAGGYPKDINLYQASKTLMNAREAVKEGGTIIVLSQCSEGLGGNADVQHILLNFDNLLDREKDLREKYSISKDIAYIICDIADKFDVILVSDIDSNLLKKANITAVKTIEEALEITYKQKGENLKTYVMTHGANTFPTLK</sequence>
<dbReference type="Proteomes" id="UP001079657">
    <property type="component" value="Unassembled WGS sequence"/>
</dbReference>
<dbReference type="Gene3D" id="3.90.226.30">
    <property type="match status" value="1"/>
</dbReference>
<gene>
    <name evidence="3" type="primary">larA</name>
    <name evidence="3" type="ORF">OXH55_10390</name>
</gene>
<evidence type="ECO:0000313" key="4">
    <source>
        <dbReference type="Proteomes" id="UP001079657"/>
    </source>
</evidence>
<dbReference type="NCBIfam" id="NF033504">
    <property type="entry name" value="Ni_dep_LarA"/>
    <property type="match status" value="1"/>
</dbReference>
<dbReference type="InterPro" id="IPR048068">
    <property type="entry name" value="LarA-like"/>
</dbReference>